<dbReference type="EMBL" id="NPCC01000012">
    <property type="protein sequence ID" value="PAE88738.1"/>
    <property type="molecule type" value="Genomic_DNA"/>
</dbReference>
<accession>A0A268NZ77</accession>
<dbReference type="Proteomes" id="UP000216207">
    <property type="component" value="Unassembled WGS sequence"/>
</dbReference>
<reference evidence="2 3" key="1">
    <citation type="submission" date="2017-07" db="EMBL/GenBank/DDBJ databases">
        <title>Isolation and whole genome analysis of endospore-forming bacteria from heroin.</title>
        <authorList>
            <person name="Kalinowski J."/>
            <person name="Ahrens B."/>
            <person name="Al-Dilaimi A."/>
            <person name="Winkler A."/>
            <person name="Wibberg D."/>
            <person name="Schleenbecker U."/>
            <person name="Ruckert C."/>
            <person name="Wolfel R."/>
            <person name="Grass G."/>
        </authorList>
    </citation>
    <scope>NUCLEOTIDE SEQUENCE [LARGE SCALE GENOMIC DNA]</scope>
    <source>
        <strain evidence="2 3">7539</strain>
    </source>
</reference>
<evidence type="ECO:0000259" key="1">
    <source>
        <dbReference type="Pfam" id="PF13115"/>
    </source>
</evidence>
<evidence type="ECO:0000313" key="2">
    <source>
        <dbReference type="EMBL" id="PAE88738.1"/>
    </source>
</evidence>
<dbReference type="Pfam" id="PF13115">
    <property type="entry name" value="YtkA"/>
    <property type="match status" value="1"/>
</dbReference>
<sequence>MKQRWLTATVLGVVALSGCSEKEETPSLSAEAIEVAFEMAEEQLELENIVLEAKVMQGDEPVDDAEEVVFEVWPYDDREESEFHEASYAESGLYQAPLTLEEAGIYMVQVHVTARGMHVMPTQPLFAGEISESEIEQFEEGN</sequence>
<evidence type="ECO:0000313" key="3">
    <source>
        <dbReference type="Proteomes" id="UP000216207"/>
    </source>
</evidence>
<organism evidence="2 3">
    <name type="scientific">Shouchella clausii</name>
    <name type="common">Alkalihalobacillus clausii</name>
    <dbReference type="NCBI Taxonomy" id="79880"/>
    <lineage>
        <taxon>Bacteria</taxon>
        <taxon>Bacillati</taxon>
        <taxon>Bacillota</taxon>
        <taxon>Bacilli</taxon>
        <taxon>Bacillales</taxon>
        <taxon>Bacillaceae</taxon>
        <taxon>Shouchella</taxon>
    </lineage>
</organism>
<dbReference type="PROSITE" id="PS51257">
    <property type="entry name" value="PROKAR_LIPOPROTEIN"/>
    <property type="match status" value="1"/>
</dbReference>
<dbReference type="InterPro" id="IPR032693">
    <property type="entry name" value="YtkA-like_dom"/>
</dbReference>
<gene>
    <name evidence="2" type="ORF">CHH72_10180</name>
</gene>
<feature type="domain" description="YtkA-like" evidence="1">
    <location>
        <begin position="33"/>
        <end position="111"/>
    </location>
</feature>
<protein>
    <recommendedName>
        <fullName evidence="1">YtkA-like domain-containing protein</fullName>
    </recommendedName>
</protein>
<name>A0A268NZ77_SHOCL</name>
<dbReference type="RefSeq" id="WP_095236923.1">
    <property type="nucleotide sequence ID" value="NZ_BOQS01000006.1"/>
</dbReference>
<comment type="caution">
    <text evidence="2">The sequence shown here is derived from an EMBL/GenBank/DDBJ whole genome shotgun (WGS) entry which is preliminary data.</text>
</comment>
<proteinExistence type="predicted"/>
<dbReference type="AlphaFoldDB" id="A0A268NZ77"/>